<dbReference type="InterPro" id="IPR003593">
    <property type="entry name" value="AAA+_ATPase"/>
</dbReference>
<dbReference type="SMART" id="SM00382">
    <property type="entry name" value="AAA"/>
    <property type="match status" value="1"/>
</dbReference>
<evidence type="ECO:0008006" key="12">
    <source>
        <dbReference type="Google" id="ProtNLM"/>
    </source>
</evidence>
<evidence type="ECO:0000256" key="2">
    <source>
        <dbReference type="ARBA" id="ARBA00022692"/>
    </source>
</evidence>
<dbReference type="PROSITE" id="PS00211">
    <property type="entry name" value="ABC_TRANSPORTER_1"/>
    <property type="match status" value="1"/>
</dbReference>
<keyword evidence="2" id="KW-0812">Transmembrane</keyword>
<keyword evidence="4" id="KW-0067">ATP-binding</keyword>
<feature type="chain" id="PRO_5002351279" description="ABC transporter domain-containing protein" evidence="7">
    <location>
        <begin position="18"/>
        <end position="506"/>
    </location>
</feature>
<dbReference type="GO" id="GO:0016887">
    <property type="term" value="F:ATP hydrolysis activity"/>
    <property type="evidence" value="ECO:0007669"/>
    <property type="project" value="InterPro"/>
</dbReference>
<dbReference type="InterPro" id="IPR036640">
    <property type="entry name" value="ABC1_TM_sf"/>
</dbReference>
<feature type="signal peptide" evidence="7">
    <location>
        <begin position="1"/>
        <end position="17"/>
    </location>
</feature>
<dbReference type="AlphaFoldDB" id="A0A0D9YJ08"/>
<proteinExistence type="predicted"/>
<dbReference type="InterPro" id="IPR017871">
    <property type="entry name" value="ABC_transporter-like_CS"/>
</dbReference>
<protein>
    <recommendedName>
        <fullName evidence="12">ABC transporter domain-containing protein</fullName>
    </recommendedName>
</protein>
<reference evidence="10" key="2">
    <citation type="submission" date="2015-04" db="UniProtKB">
        <authorList>
            <consortium name="EnsemblPlants"/>
        </authorList>
    </citation>
    <scope>IDENTIFICATION</scope>
</reference>
<dbReference type="InterPro" id="IPR027417">
    <property type="entry name" value="P-loop_NTPase"/>
</dbReference>
<reference evidence="10" key="3">
    <citation type="submission" date="2018-05" db="EMBL/GenBank/DDBJ databases">
        <title>OgluRS3 (Oryza glumaepatula Reference Sequence Version 3).</title>
        <authorList>
            <person name="Zhang J."/>
            <person name="Kudrna D."/>
            <person name="Lee S."/>
            <person name="Talag J."/>
            <person name="Welchert J."/>
            <person name="Wing R.A."/>
        </authorList>
    </citation>
    <scope>NUCLEOTIDE SEQUENCE [LARGE SCALE GENOMIC DNA]</scope>
</reference>
<keyword evidence="6" id="KW-0472">Membrane</keyword>
<keyword evidence="3" id="KW-0547">Nucleotide-binding</keyword>
<keyword evidence="5" id="KW-1133">Transmembrane helix</keyword>
<feature type="domain" description="ABC transporter" evidence="8">
    <location>
        <begin position="302"/>
        <end position="506"/>
    </location>
</feature>
<evidence type="ECO:0000259" key="8">
    <source>
        <dbReference type="PROSITE" id="PS50893"/>
    </source>
</evidence>
<dbReference type="GO" id="GO:0016020">
    <property type="term" value="C:membrane"/>
    <property type="evidence" value="ECO:0007669"/>
    <property type="project" value="UniProtKB-SubCell"/>
</dbReference>
<keyword evidence="11" id="KW-1185">Reference proteome</keyword>
<dbReference type="InterPro" id="IPR003439">
    <property type="entry name" value="ABC_transporter-like_ATP-bd"/>
</dbReference>
<feature type="domain" description="ABC transmembrane type-1" evidence="9">
    <location>
        <begin position="147"/>
        <end position="226"/>
    </location>
</feature>
<evidence type="ECO:0000256" key="4">
    <source>
        <dbReference type="ARBA" id="ARBA00022840"/>
    </source>
</evidence>
<evidence type="ECO:0000313" key="11">
    <source>
        <dbReference type="Proteomes" id="UP000026961"/>
    </source>
</evidence>
<evidence type="ECO:0000259" key="9">
    <source>
        <dbReference type="PROSITE" id="PS50929"/>
    </source>
</evidence>
<dbReference type="Pfam" id="PF00005">
    <property type="entry name" value="ABC_tran"/>
    <property type="match status" value="1"/>
</dbReference>
<evidence type="ECO:0000256" key="3">
    <source>
        <dbReference type="ARBA" id="ARBA00022741"/>
    </source>
</evidence>
<organism evidence="10">
    <name type="scientific">Oryza glumipatula</name>
    <dbReference type="NCBI Taxonomy" id="40148"/>
    <lineage>
        <taxon>Eukaryota</taxon>
        <taxon>Viridiplantae</taxon>
        <taxon>Streptophyta</taxon>
        <taxon>Embryophyta</taxon>
        <taxon>Tracheophyta</taxon>
        <taxon>Spermatophyta</taxon>
        <taxon>Magnoliopsida</taxon>
        <taxon>Liliopsida</taxon>
        <taxon>Poales</taxon>
        <taxon>Poaceae</taxon>
        <taxon>BOP clade</taxon>
        <taxon>Oryzoideae</taxon>
        <taxon>Oryzeae</taxon>
        <taxon>Oryzinae</taxon>
        <taxon>Oryza</taxon>
    </lineage>
</organism>
<dbReference type="SUPFAM" id="SSF52540">
    <property type="entry name" value="P-loop containing nucleoside triphosphate hydrolases"/>
    <property type="match status" value="1"/>
</dbReference>
<accession>A0A0D9YJ08</accession>
<dbReference type="PANTHER" id="PTHR43394">
    <property type="entry name" value="ATP-DEPENDENT PERMEASE MDL1, MITOCHONDRIAL"/>
    <property type="match status" value="1"/>
</dbReference>
<evidence type="ECO:0000256" key="1">
    <source>
        <dbReference type="ARBA" id="ARBA00004141"/>
    </source>
</evidence>
<evidence type="ECO:0000256" key="6">
    <source>
        <dbReference type="ARBA" id="ARBA00023136"/>
    </source>
</evidence>
<dbReference type="GO" id="GO:0005524">
    <property type="term" value="F:ATP binding"/>
    <property type="evidence" value="ECO:0007669"/>
    <property type="project" value="UniProtKB-KW"/>
</dbReference>
<dbReference type="Pfam" id="PF00664">
    <property type="entry name" value="ABC_membrane"/>
    <property type="match status" value="1"/>
</dbReference>
<dbReference type="GO" id="GO:0015421">
    <property type="term" value="F:ABC-type oligopeptide transporter activity"/>
    <property type="evidence" value="ECO:0007669"/>
    <property type="project" value="TreeGrafter"/>
</dbReference>
<dbReference type="Gramene" id="OGLUM01G45570.3">
    <property type="protein sequence ID" value="OGLUM01G45570.3"/>
    <property type="gene ID" value="OGLUM01G45570"/>
</dbReference>
<dbReference type="EnsemblPlants" id="OGLUM01G45570.3">
    <property type="protein sequence ID" value="OGLUM01G45570.3"/>
    <property type="gene ID" value="OGLUM01G45570"/>
</dbReference>
<dbReference type="InterPro" id="IPR039421">
    <property type="entry name" value="Type_1_exporter"/>
</dbReference>
<dbReference type="Gene3D" id="3.40.50.300">
    <property type="entry name" value="P-loop containing nucleotide triphosphate hydrolases"/>
    <property type="match status" value="1"/>
</dbReference>
<keyword evidence="7" id="KW-0732">Signal</keyword>
<sequence>MPTPAALLLTAATGSAALSVGVAAVGPRAPSLLLRSASASRRAPGRARPTRIRAAAAIGGEFGGLAQRRALAGEFIERLRNVLPGGSWWRLEDGEEAGGGRAEASGATAASALRRMWALVASDRWVVFVGFASLVGAALAEIAIPHLLAASIFSAQNGGAVFYRNAKLLVKRMREMLFDSILSQDIAFFDEETVGDLTSRLGSDCQQVSRVIGNDLNLISRNLLQVSEKSSQICTGVHCKCQQLLIGGISIMAGKLTAEQLTKFILYAEWLILSTWWIGDNWSSLMQSVGASHRLQKLEGRIQYADVSFSYPSRPTVPILGGLNLTLHPNEVVAIVGLSGSGKSTVVNLLLRLYEPTDGQILVDGVPLSELDIRWFRERIGFVGQEPRLFRMDISSNIRYGCPREVSNEEVEWAAKQAYAHDFIMSLPDGYNTIVDDALLSGGQKQRVAIARALLRDPSILVLDEATSALDAESEHYVKDGKHSELINKHDGLYSRLARRQNDALD</sequence>
<reference evidence="10" key="1">
    <citation type="submission" date="2013-08" db="EMBL/GenBank/DDBJ databases">
        <title>Oryza genome evolution.</title>
        <authorList>
            <person name="Wing R.A."/>
            <person name="Panaud O."/>
            <person name="Oliveira A.C."/>
        </authorList>
    </citation>
    <scope>NUCLEOTIDE SEQUENCE</scope>
</reference>
<dbReference type="SUPFAM" id="SSF90123">
    <property type="entry name" value="ABC transporter transmembrane region"/>
    <property type="match status" value="2"/>
</dbReference>
<evidence type="ECO:0000313" key="10">
    <source>
        <dbReference type="EnsemblPlants" id="OGLUM01G45570.3"/>
    </source>
</evidence>
<dbReference type="PROSITE" id="PS50893">
    <property type="entry name" value="ABC_TRANSPORTER_2"/>
    <property type="match status" value="1"/>
</dbReference>
<name>A0A0D9YJ08_9ORYZ</name>
<dbReference type="PROSITE" id="PS50929">
    <property type="entry name" value="ABC_TM1F"/>
    <property type="match status" value="1"/>
</dbReference>
<comment type="subcellular location">
    <subcellularLocation>
        <location evidence="1">Membrane</location>
        <topology evidence="1">Multi-pass membrane protein</topology>
    </subcellularLocation>
</comment>
<evidence type="ECO:0000256" key="5">
    <source>
        <dbReference type="ARBA" id="ARBA00022989"/>
    </source>
</evidence>
<dbReference type="InterPro" id="IPR011527">
    <property type="entry name" value="ABC1_TM_dom"/>
</dbReference>
<dbReference type="Proteomes" id="UP000026961">
    <property type="component" value="Chromosome 1"/>
</dbReference>
<dbReference type="PANTHER" id="PTHR43394:SF19">
    <property type="entry name" value="ABC TRANSPORTER B FAMILY"/>
    <property type="match status" value="1"/>
</dbReference>
<dbReference type="Gene3D" id="1.20.1560.10">
    <property type="entry name" value="ABC transporter type 1, transmembrane domain"/>
    <property type="match status" value="1"/>
</dbReference>
<evidence type="ECO:0000256" key="7">
    <source>
        <dbReference type="SAM" id="SignalP"/>
    </source>
</evidence>